<dbReference type="CDD" id="cd03264">
    <property type="entry name" value="ABC_drug_resistance_like"/>
    <property type="match status" value="1"/>
</dbReference>
<keyword evidence="6" id="KW-1185">Reference proteome</keyword>
<dbReference type="Gene3D" id="3.30.70.1430">
    <property type="entry name" value="Multidrug efflux transporter AcrB pore domain"/>
    <property type="match status" value="2"/>
</dbReference>
<evidence type="ECO:0000313" key="6">
    <source>
        <dbReference type="Proteomes" id="UP001348817"/>
    </source>
</evidence>
<feature type="transmembrane region" description="Helical" evidence="3">
    <location>
        <begin position="993"/>
        <end position="1019"/>
    </location>
</feature>
<dbReference type="PANTHER" id="PTHR32063">
    <property type="match status" value="1"/>
</dbReference>
<dbReference type="PRINTS" id="PR00702">
    <property type="entry name" value="ACRIFLAVINRP"/>
</dbReference>
<dbReference type="GO" id="GO:0005886">
    <property type="term" value="C:plasma membrane"/>
    <property type="evidence" value="ECO:0007669"/>
    <property type="project" value="TreeGrafter"/>
</dbReference>
<dbReference type="SUPFAM" id="SSF52540">
    <property type="entry name" value="P-loop containing nucleoside triphosphate hydrolases"/>
    <property type="match status" value="1"/>
</dbReference>
<feature type="transmembrane region" description="Helical" evidence="3">
    <location>
        <begin position="343"/>
        <end position="362"/>
    </location>
</feature>
<feature type="transmembrane region" description="Helical" evidence="3">
    <location>
        <begin position="374"/>
        <end position="396"/>
    </location>
</feature>
<dbReference type="SUPFAM" id="SSF82693">
    <property type="entry name" value="Multidrug efflux transporter AcrB pore domain, PN1, PN2, PC1 and PC2 subdomains"/>
    <property type="match status" value="2"/>
</dbReference>
<organism evidence="5 6">
    <name type="scientific">Fulvitalea axinellae</name>
    <dbReference type="NCBI Taxonomy" id="1182444"/>
    <lineage>
        <taxon>Bacteria</taxon>
        <taxon>Pseudomonadati</taxon>
        <taxon>Bacteroidota</taxon>
        <taxon>Cytophagia</taxon>
        <taxon>Cytophagales</taxon>
        <taxon>Persicobacteraceae</taxon>
        <taxon>Fulvitalea</taxon>
    </lineage>
</organism>
<dbReference type="Gene3D" id="3.30.2090.10">
    <property type="entry name" value="Multidrug efflux transporter AcrB TolC docking domain, DN and DC subdomains"/>
    <property type="match status" value="2"/>
</dbReference>
<dbReference type="InterPro" id="IPR003593">
    <property type="entry name" value="AAA+_ATPase"/>
</dbReference>
<dbReference type="InterPro" id="IPR003439">
    <property type="entry name" value="ABC_transporter-like_ATP-bd"/>
</dbReference>
<feature type="transmembrane region" description="Helical" evidence="3">
    <location>
        <begin position="862"/>
        <end position="881"/>
    </location>
</feature>
<keyword evidence="3" id="KW-1133">Transmembrane helix</keyword>
<dbReference type="GO" id="GO:0042910">
    <property type="term" value="F:xenobiotic transmembrane transporter activity"/>
    <property type="evidence" value="ECO:0007669"/>
    <property type="project" value="TreeGrafter"/>
</dbReference>
<dbReference type="GO" id="GO:0016887">
    <property type="term" value="F:ATP hydrolysis activity"/>
    <property type="evidence" value="ECO:0007669"/>
    <property type="project" value="InterPro"/>
</dbReference>
<dbReference type="SUPFAM" id="SSF82866">
    <property type="entry name" value="Multidrug efflux transporter AcrB transmembrane domain"/>
    <property type="match status" value="2"/>
</dbReference>
<sequence>MLFLGLVMLGVVSYDRLKVELFPSVESPQLVVKVIAPQEVAPSYMETQAVVPLEGAIGTLRGIERLTSDASRRNGTLRIEYEEGVNLKFAYLRLQEKIDGVLPTLPEGFRAVIQKIDTDKLSKQLMLLRLSGTGDVDRVRNIADEEVAPELLNVDGVAHVEVLGGREKTVEVILDEKACEANNVTPSKVRSLLSSSSASKAFVGAVTEGDQRMFVNVSAEFIQPEDIERVVVKKDGPVLLRDIATVIVGVKDETSYSRVDGKEAVSLMLINDNETNLIETAHIARAEIERLNAELKPMGASLEIQEDLAEQMESNIDEIIRLSLIGGLLAVFVLWVFLRDFSLAGIIALAIPVSVTVAYNLFYGLEISINSLTLMGMALAVGMLLDNGIVVLENIYRRSASGQSPDGAVTDGSREIFRSVIAATLTTVAVFLPFVFTSDFMVQVFGRNIGASIISTLLVSLAVALLLIPMLMHLYLKRKGRVKGKIFDNLTVRDRVVQIYFTVLKLCFRNPTTVLLSSVVAFVVSLVLALTLTSSESKEAASDTVKVYVSMPEGATLETTDLVTKEIEYRLDSLAEKKSIVVGVNEGDAVVSVVLVDDFKKVRGKEFYQISEEVEGRLKGIRGGADITLDASESDGKFGSGGGGMAAMGSFLKSMGIGGNRERILVKGADYEKMLIVAEDLKYRLEEQDFISYARLRSTGERPEAHLHFDPRLMSALGVNLSQVSRELNSSGKEFTADVKFKSDKEEYDVTITTIPPGEDRKQKRDRSLAELKETGITSGEDAVYPLDQVSNVVLASGDATIRRENQERRVELTYNFNSDLRESEASLEGARQDVQNLIADMMIPSGIAVEWVPEEDVFEEYYFLIAVAFVLIFMILASVFESAFLPLVLMFTIPLAATGSFFMLMITGHPLLNQNTLTGFLILFGVVVNNSIILIDYTNSLRARGQSRSRALMTAGLARLRPITITSLTTIVALIPLAMGDSEYVGMIGPPFAVTVIGGLAFSTVFTLVLVPTLYTAMETFLEWFRELHVALRILQLVAWVAIGFSVYFYIETLTWQIVAGLGGLLGVPAMMYFILTSFKTASAELIPKSEPIRIEIQNLVKVYGRQGTFARDWKAGAKIKKRLGIRQRYRKLSDAKALIWQVPFMVFLTYFTFFYLESSFWNFMGTLLFIYSLSAVLKPIFSGRFHLKGWVKNVLYWLSPMPGAAYFFMRWQNPPLLIFFLIITYLLLFANRKTKEVNDENFRLKNYKWYKRGLMAMVSKLPYFGKKTPPFRALDGVSFDIKQGMFGLLGPNGAGKSTLMRIVCGILEQSYGKVWINGIDTMEKREELQGLIGFLPQEFGTYENMSAYEFLDYQAILKKITEPTVRAERVEYVLKSVHLWDKKDSKIGSFSGGMKQRVGIAHILLHLPRILVVDEPTAGLDPKERIRFRNLLVELSRERVVIFSTHILEDISSSCDQVAVIQRGDLKYFGSTRYMSRTAEGKVWLLDIPVEDFEEADKKYHVVHHMEVDDKVRIKCLARTSPAPEAREVKPTLEDAYLWLLNYEVNKREEEQEGVPA</sequence>
<feature type="transmembrane region" description="Helical" evidence="3">
    <location>
        <begin position="1217"/>
        <end position="1233"/>
    </location>
</feature>
<keyword evidence="2" id="KW-0067">ATP-binding</keyword>
<dbReference type="InterPro" id="IPR001036">
    <property type="entry name" value="Acrflvin-R"/>
</dbReference>
<dbReference type="PROSITE" id="PS50893">
    <property type="entry name" value="ABC_TRANSPORTER_2"/>
    <property type="match status" value="1"/>
</dbReference>
<feature type="domain" description="ABC transporter" evidence="4">
    <location>
        <begin position="1261"/>
        <end position="1490"/>
    </location>
</feature>
<dbReference type="Gene3D" id="3.40.50.300">
    <property type="entry name" value="P-loop containing nucleotide triphosphate hydrolases"/>
    <property type="match status" value="1"/>
</dbReference>
<dbReference type="InterPro" id="IPR027417">
    <property type="entry name" value="P-loop_NTPase"/>
</dbReference>
<feature type="transmembrane region" description="Helical" evidence="3">
    <location>
        <begin position="514"/>
        <end position="532"/>
    </location>
</feature>
<dbReference type="SUPFAM" id="SSF82714">
    <property type="entry name" value="Multidrug efflux transporter AcrB TolC docking domain, DN and DC subdomains"/>
    <property type="match status" value="1"/>
</dbReference>
<dbReference type="GO" id="GO:0005524">
    <property type="term" value="F:ATP binding"/>
    <property type="evidence" value="ECO:0007669"/>
    <property type="project" value="UniProtKB-KW"/>
</dbReference>
<feature type="transmembrane region" description="Helical" evidence="3">
    <location>
        <begin position="1058"/>
        <end position="1077"/>
    </location>
</feature>
<keyword evidence="1" id="KW-0547">Nucleotide-binding</keyword>
<protein>
    <recommendedName>
        <fullName evidence="4">ABC transporter domain-containing protein</fullName>
    </recommendedName>
</protein>
<evidence type="ECO:0000256" key="3">
    <source>
        <dbReference type="SAM" id="Phobius"/>
    </source>
</evidence>
<dbReference type="Proteomes" id="UP001348817">
    <property type="component" value="Chromosome"/>
</dbReference>
<dbReference type="InterPro" id="IPR027463">
    <property type="entry name" value="AcrB_DN_DC_subdom"/>
</dbReference>
<dbReference type="SMART" id="SM00382">
    <property type="entry name" value="AAA"/>
    <property type="match status" value="1"/>
</dbReference>
<dbReference type="Gene3D" id="3.30.70.1440">
    <property type="entry name" value="Multidrug efflux transporter AcrB pore domain"/>
    <property type="match status" value="1"/>
</dbReference>
<evidence type="ECO:0000313" key="5">
    <source>
        <dbReference type="EMBL" id="BDD10640.1"/>
    </source>
</evidence>
<feature type="transmembrane region" description="Helical" evidence="3">
    <location>
        <begin position="449"/>
        <end position="476"/>
    </location>
</feature>
<gene>
    <name evidence="5" type="ORF">FUAX_30720</name>
</gene>
<feature type="transmembrane region" description="Helical" evidence="3">
    <location>
        <begin position="1139"/>
        <end position="1158"/>
    </location>
</feature>
<evidence type="ECO:0000259" key="4">
    <source>
        <dbReference type="PROSITE" id="PS50893"/>
    </source>
</evidence>
<name>A0AAU9CMQ5_9BACT</name>
<feature type="transmembrane region" description="Helical" evidence="3">
    <location>
        <begin position="1031"/>
        <end position="1052"/>
    </location>
</feature>
<dbReference type="Pfam" id="PF00873">
    <property type="entry name" value="ACR_tran"/>
    <property type="match status" value="1"/>
</dbReference>
<evidence type="ECO:0000256" key="2">
    <source>
        <dbReference type="ARBA" id="ARBA00022840"/>
    </source>
</evidence>
<keyword evidence="3" id="KW-0812">Transmembrane</keyword>
<feature type="transmembrane region" description="Helical" evidence="3">
    <location>
        <begin position="319"/>
        <end position="338"/>
    </location>
</feature>
<dbReference type="KEGG" id="fax:FUAX_30720"/>
<dbReference type="EMBL" id="AP025314">
    <property type="protein sequence ID" value="BDD10640.1"/>
    <property type="molecule type" value="Genomic_DNA"/>
</dbReference>
<proteinExistence type="predicted"/>
<dbReference type="Gene3D" id="1.20.1640.10">
    <property type="entry name" value="Multidrug efflux transporter AcrB transmembrane domain"/>
    <property type="match status" value="2"/>
</dbReference>
<dbReference type="PANTHER" id="PTHR32063:SF0">
    <property type="entry name" value="SWARMING MOTILITY PROTEIN SWRC"/>
    <property type="match status" value="1"/>
</dbReference>
<dbReference type="Gene3D" id="3.30.70.1320">
    <property type="entry name" value="Multidrug efflux transporter AcrB pore domain like"/>
    <property type="match status" value="1"/>
</dbReference>
<reference evidence="5 6" key="1">
    <citation type="submission" date="2021-12" db="EMBL/GenBank/DDBJ databases">
        <title>Genome sequencing of bacteria with rrn-lacking chromosome and rrn-plasmid.</title>
        <authorList>
            <person name="Anda M."/>
            <person name="Iwasaki W."/>
        </authorList>
    </citation>
    <scope>NUCLEOTIDE SEQUENCE [LARGE SCALE GENOMIC DNA]</scope>
    <source>
        <strain evidence="5 6">DSM 100852</strain>
    </source>
</reference>
<feature type="transmembrane region" description="Helical" evidence="3">
    <location>
        <begin position="888"/>
        <end position="907"/>
    </location>
</feature>
<dbReference type="Pfam" id="PF00005">
    <property type="entry name" value="ABC_tran"/>
    <property type="match status" value="1"/>
</dbReference>
<accession>A0AAU9CMQ5</accession>
<evidence type="ECO:0000256" key="1">
    <source>
        <dbReference type="ARBA" id="ARBA00022741"/>
    </source>
</evidence>
<feature type="transmembrane region" description="Helical" evidence="3">
    <location>
        <begin position="416"/>
        <end position="437"/>
    </location>
</feature>
<feature type="transmembrane region" description="Helical" evidence="3">
    <location>
        <begin position="919"/>
        <end position="940"/>
    </location>
</feature>
<keyword evidence="3" id="KW-0472">Membrane</keyword>
<feature type="transmembrane region" description="Helical" evidence="3">
    <location>
        <begin position="961"/>
        <end position="981"/>
    </location>
</feature>